<sequence>MSEKSKMENVVTPLNWRSKIQLSEIDSIDLDYILKDEYVALPETQYPFKLDISVIVICIKGTLNGLLNLKEYNVTGPGILIIMPDQILQNKGTSDDFEGRFITMSKQFSNTLIIDAYDRFPLFRSISDHPWLPLNPDELDLALDYYNMFLKTVRMKDNSNRAEMIRHLSRAFFYALNHKFQNLDLESKKSKQELLTERFFHLVKEKYREQRGLDYYADELFLTPKYLSKVVKDTSGKSASDWINDFVILEAKALLKSTNMTIQQISHSLNFPSQSFFGKYFKRYSGESPKTYRES</sequence>
<gene>
    <name evidence="5" type="ORF">BC643_0973</name>
</gene>
<dbReference type="SMART" id="SM00342">
    <property type="entry name" value="HTH_ARAC"/>
    <property type="match status" value="1"/>
</dbReference>
<dbReference type="InterPro" id="IPR018060">
    <property type="entry name" value="HTH_AraC"/>
</dbReference>
<accession>A0A419W594</accession>
<evidence type="ECO:0000256" key="1">
    <source>
        <dbReference type="ARBA" id="ARBA00023015"/>
    </source>
</evidence>
<organism evidence="5 6">
    <name type="scientific">Mangrovibacterium diazotrophicum</name>
    <dbReference type="NCBI Taxonomy" id="1261403"/>
    <lineage>
        <taxon>Bacteria</taxon>
        <taxon>Pseudomonadati</taxon>
        <taxon>Bacteroidota</taxon>
        <taxon>Bacteroidia</taxon>
        <taxon>Marinilabiliales</taxon>
        <taxon>Prolixibacteraceae</taxon>
        <taxon>Mangrovibacterium</taxon>
    </lineage>
</organism>
<protein>
    <submittedName>
        <fullName evidence="5">AraC family transcriptional regulator</fullName>
    </submittedName>
</protein>
<evidence type="ECO:0000256" key="3">
    <source>
        <dbReference type="ARBA" id="ARBA00023163"/>
    </source>
</evidence>
<dbReference type="AlphaFoldDB" id="A0A419W594"/>
<keyword evidence="6" id="KW-1185">Reference proteome</keyword>
<evidence type="ECO:0000259" key="4">
    <source>
        <dbReference type="PROSITE" id="PS01124"/>
    </source>
</evidence>
<dbReference type="PANTHER" id="PTHR43280:SF32">
    <property type="entry name" value="TRANSCRIPTIONAL REGULATORY PROTEIN"/>
    <property type="match status" value="1"/>
</dbReference>
<dbReference type="InterPro" id="IPR009057">
    <property type="entry name" value="Homeodomain-like_sf"/>
</dbReference>
<evidence type="ECO:0000256" key="2">
    <source>
        <dbReference type="ARBA" id="ARBA00023125"/>
    </source>
</evidence>
<keyword evidence="2" id="KW-0238">DNA-binding</keyword>
<evidence type="ECO:0000313" key="5">
    <source>
        <dbReference type="EMBL" id="RKD90632.1"/>
    </source>
</evidence>
<dbReference type="GO" id="GO:0003700">
    <property type="term" value="F:DNA-binding transcription factor activity"/>
    <property type="evidence" value="ECO:0007669"/>
    <property type="project" value="InterPro"/>
</dbReference>
<dbReference type="PROSITE" id="PS01124">
    <property type="entry name" value="HTH_ARAC_FAMILY_2"/>
    <property type="match status" value="1"/>
</dbReference>
<keyword evidence="1" id="KW-0805">Transcription regulation</keyword>
<dbReference type="Proteomes" id="UP000283387">
    <property type="component" value="Unassembled WGS sequence"/>
</dbReference>
<dbReference type="PANTHER" id="PTHR43280">
    <property type="entry name" value="ARAC-FAMILY TRANSCRIPTIONAL REGULATOR"/>
    <property type="match status" value="1"/>
</dbReference>
<dbReference type="Pfam" id="PF12833">
    <property type="entry name" value="HTH_18"/>
    <property type="match status" value="1"/>
</dbReference>
<dbReference type="GO" id="GO:0043565">
    <property type="term" value="F:sequence-specific DNA binding"/>
    <property type="evidence" value="ECO:0007669"/>
    <property type="project" value="InterPro"/>
</dbReference>
<dbReference type="SUPFAM" id="SSF46689">
    <property type="entry name" value="Homeodomain-like"/>
    <property type="match status" value="1"/>
</dbReference>
<name>A0A419W594_9BACT</name>
<keyword evidence="3" id="KW-0804">Transcription</keyword>
<evidence type="ECO:0000313" key="6">
    <source>
        <dbReference type="Proteomes" id="UP000283387"/>
    </source>
</evidence>
<proteinExistence type="predicted"/>
<dbReference type="Gene3D" id="1.10.10.60">
    <property type="entry name" value="Homeodomain-like"/>
    <property type="match status" value="1"/>
</dbReference>
<comment type="caution">
    <text evidence="5">The sequence shown here is derived from an EMBL/GenBank/DDBJ whole genome shotgun (WGS) entry which is preliminary data.</text>
</comment>
<feature type="domain" description="HTH araC/xylS-type" evidence="4">
    <location>
        <begin position="197"/>
        <end position="295"/>
    </location>
</feature>
<reference evidence="5 6" key="1">
    <citation type="submission" date="2018-09" db="EMBL/GenBank/DDBJ databases">
        <title>Genomic Encyclopedia of Archaeal and Bacterial Type Strains, Phase II (KMG-II): from individual species to whole genera.</title>
        <authorList>
            <person name="Goeker M."/>
        </authorList>
    </citation>
    <scope>NUCLEOTIDE SEQUENCE [LARGE SCALE GENOMIC DNA]</scope>
    <source>
        <strain evidence="5 6">DSM 27148</strain>
    </source>
</reference>
<dbReference type="EMBL" id="RAPN01000001">
    <property type="protein sequence ID" value="RKD90632.1"/>
    <property type="molecule type" value="Genomic_DNA"/>
</dbReference>